<organism evidence="1 2">
    <name type="scientific">Trifolium medium</name>
    <dbReference type="NCBI Taxonomy" id="97028"/>
    <lineage>
        <taxon>Eukaryota</taxon>
        <taxon>Viridiplantae</taxon>
        <taxon>Streptophyta</taxon>
        <taxon>Embryophyta</taxon>
        <taxon>Tracheophyta</taxon>
        <taxon>Spermatophyta</taxon>
        <taxon>Magnoliopsida</taxon>
        <taxon>eudicotyledons</taxon>
        <taxon>Gunneridae</taxon>
        <taxon>Pentapetalae</taxon>
        <taxon>rosids</taxon>
        <taxon>fabids</taxon>
        <taxon>Fabales</taxon>
        <taxon>Fabaceae</taxon>
        <taxon>Papilionoideae</taxon>
        <taxon>50 kb inversion clade</taxon>
        <taxon>NPAAA clade</taxon>
        <taxon>Hologalegina</taxon>
        <taxon>IRL clade</taxon>
        <taxon>Trifolieae</taxon>
        <taxon>Trifolium</taxon>
    </lineage>
</organism>
<dbReference type="AlphaFoldDB" id="A0A392VEZ2"/>
<reference evidence="1 2" key="1">
    <citation type="journal article" date="2018" name="Front. Plant Sci.">
        <title>Red Clover (Trifolium pratense) and Zigzag Clover (T. medium) - A Picture of Genomic Similarities and Differences.</title>
        <authorList>
            <person name="Dluhosova J."/>
            <person name="Istvanek J."/>
            <person name="Nedelnik J."/>
            <person name="Repkova J."/>
        </authorList>
    </citation>
    <scope>NUCLEOTIDE SEQUENCE [LARGE SCALE GENOMIC DNA]</scope>
    <source>
        <strain evidence="2">cv. 10/8</strain>
        <tissue evidence="1">Leaf</tissue>
    </source>
</reference>
<sequence length="39" mass="4289">MRTKGKGKTVGNPMVTRARRVVKLAKEEGRVEDFVTSVG</sequence>
<feature type="non-terminal residue" evidence="1">
    <location>
        <position position="39"/>
    </location>
</feature>
<protein>
    <submittedName>
        <fullName evidence="1">Uncharacterized protein</fullName>
    </submittedName>
</protein>
<evidence type="ECO:0000313" key="1">
    <source>
        <dbReference type="EMBL" id="MCI85859.1"/>
    </source>
</evidence>
<dbReference type="Proteomes" id="UP000265520">
    <property type="component" value="Unassembled WGS sequence"/>
</dbReference>
<comment type="caution">
    <text evidence="1">The sequence shown here is derived from an EMBL/GenBank/DDBJ whole genome shotgun (WGS) entry which is preliminary data.</text>
</comment>
<dbReference type="EMBL" id="LXQA011125409">
    <property type="protein sequence ID" value="MCI85859.1"/>
    <property type="molecule type" value="Genomic_DNA"/>
</dbReference>
<proteinExistence type="predicted"/>
<evidence type="ECO:0000313" key="2">
    <source>
        <dbReference type="Proteomes" id="UP000265520"/>
    </source>
</evidence>
<accession>A0A392VEZ2</accession>
<name>A0A392VEZ2_9FABA</name>
<keyword evidence="2" id="KW-1185">Reference proteome</keyword>